<dbReference type="PANTHER" id="PTHR42901:SF1">
    <property type="entry name" value="ALCOHOL DEHYDROGENASE"/>
    <property type="match status" value="1"/>
</dbReference>
<dbReference type="PANTHER" id="PTHR42901">
    <property type="entry name" value="ALCOHOL DEHYDROGENASE"/>
    <property type="match status" value="1"/>
</dbReference>
<dbReference type="Gene3D" id="3.40.50.720">
    <property type="entry name" value="NAD(P)-binding Rossmann-like Domain"/>
    <property type="match status" value="1"/>
</dbReference>
<reference evidence="3" key="1">
    <citation type="submission" date="2022-07" db="EMBL/GenBank/DDBJ databases">
        <title>Alkalimarinus sp. nov., isolated from gut of a Alitta virens.</title>
        <authorList>
            <person name="Yang A.I."/>
            <person name="Shin N.-R."/>
        </authorList>
    </citation>
    <scope>NUCLEOTIDE SEQUENCE</scope>
    <source>
        <strain evidence="3">FA028</strain>
    </source>
</reference>
<evidence type="ECO:0000313" key="4">
    <source>
        <dbReference type="Proteomes" id="UP001164472"/>
    </source>
</evidence>
<dbReference type="InterPro" id="IPR020904">
    <property type="entry name" value="Sc_DH/Rdtase_CS"/>
</dbReference>
<evidence type="ECO:0000313" key="3">
    <source>
        <dbReference type="EMBL" id="UZW76708.1"/>
    </source>
</evidence>
<gene>
    <name evidence="3" type="ORF">NNL22_09070</name>
</gene>
<dbReference type="PRINTS" id="PR00081">
    <property type="entry name" value="GDHRDH"/>
</dbReference>
<name>A0A9E8HL94_9ALTE</name>
<keyword evidence="2" id="KW-0560">Oxidoreductase</keyword>
<accession>A0A9E8HL94</accession>
<dbReference type="GO" id="GO:0016491">
    <property type="term" value="F:oxidoreductase activity"/>
    <property type="evidence" value="ECO:0007669"/>
    <property type="project" value="UniProtKB-KW"/>
</dbReference>
<keyword evidence="4" id="KW-1185">Reference proteome</keyword>
<sequence>MQNYQAPKDLLEGKVILVTGAGAGIGQAAAKTFAAHGATVILLGRTIKKLEDVYDEIEAAGYPQAAIYPMNLEGAVAKDYDDMAATIQKEFGRLDGILHNAALLGSLTPIEQYDPDEWLKLMQVNLNAPFMMTQALISLLRESEDASIIFTSSSVGRKGRAYWGAYAVSKFGVEGLMQTLSDELDDEHHNVRVNSINPGATRTNMRAHAYPAENPVHNPLPEDIMSTYLYLMGRDSAGTTGQAFDAQKK</sequence>
<dbReference type="Proteomes" id="UP001164472">
    <property type="component" value="Chromosome"/>
</dbReference>
<dbReference type="PROSITE" id="PS00061">
    <property type="entry name" value="ADH_SHORT"/>
    <property type="match status" value="1"/>
</dbReference>
<dbReference type="KEGG" id="asem:NNL22_09070"/>
<dbReference type="NCBIfam" id="NF006509">
    <property type="entry name" value="PRK08945.1"/>
    <property type="match status" value="1"/>
</dbReference>
<evidence type="ECO:0000256" key="1">
    <source>
        <dbReference type="ARBA" id="ARBA00006484"/>
    </source>
</evidence>
<dbReference type="EMBL" id="CP101527">
    <property type="protein sequence ID" value="UZW76708.1"/>
    <property type="molecule type" value="Genomic_DNA"/>
</dbReference>
<proteinExistence type="inferred from homology"/>
<dbReference type="InterPro" id="IPR036291">
    <property type="entry name" value="NAD(P)-bd_dom_sf"/>
</dbReference>
<evidence type="ECO:0000256" key="2">
    <source>
        <dbReference type="ARBA" id="ARBA00023002"/>
    </source>
</evidence>
<comment type="similarity">
    <text evidence="1">Belongs to the short-chain dehydrogenases/reductases (SDR) family.</text>
</comment>
<dbReference type="Pfam" id="PF00106">
    <property type="entry name" value="adh_short"/>
    <property type="match status" value="1"/>
</dbReference>
<dbReference type="SUPFAM" id="SSF51735">
    <property type="entry name" value="NAD(P)-binding Rossmann-fold domains"/>
    <property type="match status" value="1"/>
</dbReference>
<organism evidence="3 4">
    <name type="scientific">Alkalimarinus sediminis</name>
    <dbReference type="NCBI Taxonomy" id="1632866"/>
    <lineage>
        <taxon>Bacteria</taxon>
        <taxon>Pseudomonadati</taxon>
        <taxon>Pseudomonadota</taxon>
        <taxon>Gammaproteobacteria</taxon>
        <taxon>Alteromonadales</taxon>
        <taxon>Alteromonadaceae</taxon>
        <taxon>Alkalimarinus</taxon>
    </lineage>
</organism>
<dbReference type="RefSeq" id="WP_251812856.1">
    <property type="nucleotide sequence ID" value="NZ_CP101527.1"/>
</dbReference>
<dbReference type="InterPro" id="IPR002347">
    <property type="entry name" value="SDR_fam"/>
</dbReference>
<dbReference type="AlphaFoldDB" id="A0A9E8HL94"/>
<protein>
    <submittedName>
        <fullName evidence="3">YciK family oxidoreductase</fullName>
    </submittedName>
</protein>